<accession>A0A2K9NV69</accession>
<dbReference type="EMBL" id="CP025704">
    <property type="protein sequence ID" value="AUN99397.1"/>
    <property type="molecule type" value="Genomic_DNA"/>
</dbReference>
<dbReference type="AlphaFoldDB" id="A0A2K9NV69"/>
<dbReference type="Proteomes" id="UP000235584">
    <property type="component" value="Chromosome"/>
</dbReference>
<evidence type="ECO:0000313" key="1">
    <source>
        <dbReference type="EMBL" id="AUN99397.1"/>
    </source>
</evidence>
<dbReference type="RefSeq" id="WP_102244688.1">
    <property type="nucleotide sequence ID" value="NZ_CP025704.1"/>
</dbReference>
<protein>
    <submittedName>
        <fullName evidence="1">Uncharacterized protein</fullName>
    </submittedName>
</protein>
<name>A0A2K9NV69_BACTC</name>
<keyword evidence="2" id="KW-1185">Reference proteome</keyword>
<gene>
    <name evidence="1" type="ORF">C0V70_15040</name>
</gene>
<reference evidence="1 2" key="1">
    <citation type="submission" date="2018-01" db="EMBL/GenBank/DDBJ databases">
        <title>Complete genome sequence of Bacteriovorax stolpii DSM12778.</title>
        <authorList>
            <person name="Tang B."/>
            <person name="Chang J."/>
        </authorList>
    </citation>
    <scope>NUCLEOTIDE SEQUENCE [LARGE SCALE GENOMIC DNA]</scope>
    <source>
        <strain evidence="1 2">DSM 12778</strain>
    </source>
</reference>
<organism evidence="1 2">
    <name type="scientific">Bacteriovorax stolpii</name>
    <name type="common">Bdellovibrio stolpii</name>
    <dbReference type="NCBI Taxonomy" id="960"/>
    <lineage>
        <taxon>Bacteria</taxon>
        <taxon>Pseudomonadati</taxon>
        <taxon>Bdellovibrionota</taxon>
        <taxon>Bacteriovoracia</taxon>
        <taxon>Bacteriovoracales</taxon>
        <taxon>Bacteriovoracaceae</taxon>
        <taxon>Bacteriovorax</taxon>
    </lineage>
</organism>
<sequence>MKKMIASALLLSSVSAFAYNTEYAQLRPGKEILVDVAKKDVISLTLETNSKDGKAEPKYTLVKQWSNFECEYKQTLLLHSGYNIESKTYKRTWEIQVTWTPGADLSGCIVKVSFPGMADSRAELFMNY</sequence>
<evidence type="ECO:0000313" key="2">
    <source>
        <dbReference type="Proteomes" id="UP000235584"/>
    </source>
</evidence>
<proteinExistence type="predicted"/>
<dbReference type="KEGG" id="bsto:C0V70_15040"/>
<dbReference type="OrthoDB" id="5297521at2"/>